<protein>
    <submittedName>
        <fullName evidence="1">Uncharacterized protein</fullName>
    </submittedName>
</protein>
<proteinExistence type="predicted"/>
<evidence type="ECO:0000313" key="2">
    <source>
        <dbReference type="Proteomes" id="UP001152888"/>
    </source>
</evidence>
<organism evidence="1 2">
    <name type="scientific">Acanthoscelides obtectus</name>
    <name type="common">Bean weevil</name>
    <name type="synonym">Bruchus obtectus</name>
    <dbReference type="NCBI Taxonomy" id="200917"/>
    <lineage>
        <taxon>Eukaryota</taxon>
        <taxon>Metazoa</taxon>
        <taxon>Ecdysozoa</taxon>
        <taxon>Arthropoda</taxon>
        <taxon>Hexapoda</taxon>
        <taxon>Insecta</taxon>
        <taxon>Pterygota</taxon>
        <taxon>Neoptera</taxon>
        <taxon>Endopterygota</taxon>
        <taxon>Coleoptera</taxon>
        <taxon>Polyphaga</taxon>
        <taxon>Cucujiformia</taxon>
        <taxon>Chrysomeloidea</taxon>
        <taxon>Chrysomelidae</taxon>
        <taxon>Bruchinae</taxon>
        <taxon>Bruchini</taxon>
        <taxon>Acanthoscelides</taxon>
    </lineage>
</organism>
<dbReference type="AlphaFoldDB" id="A0A9P0JGA8"/>
<dbReference type="OrthoDB" id="10390920at2759"/>
<name>A0A9P0JGA8_ACAOB</name>
<dbReference type="EMBL" id="CAKOFQ010006651">
    <property type="protein sequence ID" value="CAH1953441.1"/>
    <property type="molecule type" value="Genomic_DNA"/>
</dbReference>
<sequence>MISNIKAFIKKLEFWEQDLIDGDTRNFSVLSEKISQRPLEPYDSKYHVEIVSNLKDNFKNRFKDFNEIAIVAQFNFTTSLRRKCM</sequence>
<dbReference type="Proteomes" id="UP001152888">
    <property type="component" value="Unassembled WGS sequence"/>
</dbReference>
<evidence type="ECO:0000313" key="1">
    <source>
        <dbReference type="EMBL" id="CAH1953441.1"/>
    </source>
</evidence>
<reference evidence="1" key="1">
    <citation type="submission" date="2022-03" db="EMBL/GenBank/DDBJ databases">
        <authorList>
            <person name="Sayadi A."/>
        </authorList>
    </citation>
    <scope>NUCLEOTIDE SEQUENCE</scope>
</reference>
<gene>
    <name evidence="1" type="ORF">ACAOBT_LOCUS36</name>
</gene>
<accession>A0A9P0JGA8</accession>
<keyword evidence="2" id="KW-1185">Reference proteome</keyword>
<comment type="caution">
    <text evidence="1">The sequence shown here is derived from an EMBL/GenBank/DDBJ whole genome shotgun (WGS) entry which is preliminary data.</text>
</comment>